<protein>
    <submittedName>
        <fullName evidence="2">Uncharacterized protein</fullName>
    </submittedName>
</protein>
<sequence length="98" mass="10119">MTEYRNQDGTTTTVVERRSNTGAIIAGIVVLILVVVGILFATGFWSADVKGGAMPTVDVSAKGGDLPAVDMKSKAVVVGTKKETVTVPVVGVKDNGNK</sequence>
<dbReference type="RefSeq" id="WP_140867477.1">
    <property type="nucleotide sequence ID" value="NZ_RCZK01000002.1"/>
</dbReference>
<comment type="caution">
    <text evidence="2">The sequence shown here is derived from an EMBL/GenBank/DDBJ whole genome shotgun (WGS) entry which is preliminary data.</text>
</comment>
<keyword evidence="1" id="KW-1133">Transmembrane helix</keyword>
<reference evidence="2 3" key="1">
    <citation type="journal article" date="2019" name="Environ. Microbiol.">
        <title>Species interactions and distinct microbial communities in high Arctic permafrost affected cryosols are associated with the CH4 and CO2 gas fluxes.</title>
        <authorList>
            <person name="Altshuler I."/>
            <person name="Hamel J."/>
            <person name="Turney S."/>
            <person name="Magnuson E."/>
            <person name="Levesque R."/>
            <person name="Greer C."/>
            <person name="Whyte L.G."/>
        </authorList>
    </citation>
    <scope>NUCLEOTIDE SEQUENCE [LARGE SCALE GENOMIC DNA]</scope>
    <source>
        <strain evidence="2 3">S5.1</strain>
    </source>
</reference>
<evidence type="ECO:0000313" key="3">
    <source>
        <dbReference type="Proteomes" id="UP000318413"/>
    </source>
</evidence>
<feature type="transmembrane region" description="Helical" evidence="1">
    <location>
        <begin position="23"/>
        <end position="45"/>
    </location>
</feature>
<keyword evidence="3" id="KW-1185">Reference proteome</keyword>
<dbReference type="Proteomes" id="UP000318413">
    <property type="component" value="Unassembled WGS sequence"/>
</dbReference>
<dbReference type="OrthoDB" id="7568717at2"/>
<accession>A0A502CRF6</accession>
<organism evidence="2 3">
    <name type="scientific">Sphingomonas oligophenolica</name>
    <dbReference type="NCBI Taxonomy" id="301154"/>
    <lineage>
        <taxon>Bacteria</taxon>
        <taxon>Pseudomonadati</taxon>
        <taxon>Pseudomonadota</taxon>
        <taxon>Alphaproteobacteria</taxon>
        <taxon>Sphingomonadales</taxon>
        <taxon>Sphingomonadaceae</taxon>
        <taxon>Sphingomonas</taxon>
    </lineage>
</organism>
<dbReference type="EMBL" id="RCZK01000002">
    <property type="protein sequence ID" value="TPG14291.1"/>
    <property type="molecule type" value="Genomic_DNA"/>
</dbReference>
<gene>
    <name evidence="2" type="ORF">EAH84_02950</name>
</gene>
<name>A0A502CRF6_9SPHN</name>
<proteinExistence type="predicted"/>
<keyword evidence="1" id="KW-0812">Transmembrane</keyword>
<keyword evidence="1" id="KW-0472">Membrane</keyword>
<evidence type="ECO:0000313" key="2">
    <source>
        <dbReference type="EMBL" id="TPG14291.1"/>
    </source>
</evidence>
<evidence type="ECO:0000256" key="1">
    <source>
        <dbReference type="SAM" id="Phobius"/>
    </source>
</evidence>
<dbReference type="AlphaFoldDB" id="A0A502CRF6"/>